<feature type="compositionally biased region" description="Basic residues" evidence="3">
    <location>
        <begin position="300"/>
        <end position="313"/>
    </location>
</feature>
<dbReference type="PANTHER" id="PTHR33353:SF32">
    <property type="entry name" value="ENDO-BETA-1,4-GLUCANASE D"/>
    <property type="match status" value="1"/>
</dbReference>
<comment type="function">
    <text evidence="2">Lytic polysaccharide monooxygenase (LMPO) that depolymerizes crystalline and amorphous polysaccharides via the oxidation of scissile alpha- or beta-(1-4)-glycosidic bonds, yielding C1 and/or C4 oxidation products. Catalysis by LPMOs requires the reduction of the active-site copper from Cu(II) to Cu(I) by a reducing agent and H(2)O(2) or O(2) as a cosubstrate.</text>
</comment>
<accession>A0A9W8H9G9</accession>
<keyword evidence="2" id="KW-0624">Polysaccharide degradation</keyword>
<dbReference type="CDD" id="cd21175">
    <property type="entry name" value="LPMO_AA9"/>
    <property type="match status" value="1"/>
</dbReference>
<comment type="subcellular location">
    <subcellularLocation>
        <location evidence="2">Secreted</location>
    </subcellularLocation>
</comment>
<dbReference type="InterPro" id="IPR049892">
    <property type="entry name" value="AA9"/>
</dbReference>
<keyword evidence="1 2" id="KW-1015">Disulfide bond</keyword>
<keyword evidence="2" id="KW-0119">Carbohydrate metabolism</keyword>
<keyword evidence="4" id="KW-0732">Signal</keyword>
<proteinExistence type="predicted"/>
<keyword evidence="2" id="KW-0964">Secreted</keyword>
<feature type="chain" id="PRO_5040918292" description="AA9 family lytic polysaccharide monooxygenase" evidence="4">
    <location>
        <begin position="22"/>
        <end position="319"/>
    </location>
</feature>
<evidence type="ECO:0000259" key="5">
    <source>
        <dbReference type="Pfam" id="PF03443"/>
    </source>
</evidence>
<reference evidence="6" key="1">
    <citation type="submission" date="2022-07" db="EMBL/GenBank/DDBJ databases">
        <title>Phylogenomic reconstructions and comparative analyses of Kickxellomycotina fungi.</title>
        <authorList>
            <person name="Reynolds N.K."/>
            <person name="Stajich J.E."/>
            <person name="Barry K."/>
            <person name="Grigoriev I.V."/>
            <person name="Crous P."/>
            <person name="Smith M.E."/>
        </authorList>
    </citation>
    <scope>NUCLEOTIDE SEQUENCE</scope>
    <source>
        <strain evidence="6">NBRC 105414</strain>
    </source>
</reference>
<evidence type="ECO:0000256" key="4">
    <source>
        <dbReference type="SAM" id="SignalP"/>
    </source>
</evidence>
<dbReference type="Gene3D" id="2.70.50.70">
    <property type="match status" value="1"/>
</dbReference>
<dbReference type="GO" id="GO:0005576">
    <property type="term" value="C:extracellular region"/>
    <property type="evidence" value="ECO:0007669"/>
    <property type="project" value="UniProtKB-SubCell"/>
</dbReference>
<comment type="catalytic activity">
    <reaction evidence="2">
        <text>[(1-&gt;4)-beta-D-glucosyl]n+m + reduced acceptor + O2 = 4-dehydro-beta-D-glucosyl-[(1-&gt;4)-beta-D-glucosyl]n-1 + [(1-&gt;4)-beta-D-glucosyl]m + acceptor + H2O.</text>
        <dbReference type="EC" id="1.14.99.56"/>
    </reaction>
</comment>
<dbReference type="EMBL" id="JANBUL010000314">
    <property type="protein sequence ID" value="KAJ2777074.1"/>
    <property type="molecule type" value="Genomic_DNA"/>
</dbReference>
<gene>
    <name evidence="6" type="ORF">H4R18_005334</name>
</gene>
<protein>
    <recommendedName>
        <fullName evidence="2">AA9 family lytic polysaccharide monooxygenase</fullName>
        <ecNumber evidence="2">1.14.99.56</ecNumber>
    </recommendedName>
    <alternativeName>
        <fullName evidence="2">Endo-beta-1,4-glucanase</fullName>
    </alternativeName>
    <alternativeName>
        <fullName evidence="2">Glycosyl hydrolase 61 family protein</fullName>
    </alternativeName>
</protein>
<feature type="domain" description="Auxiliary Activity family 9 catalytic" evidence="5">
    <location>
        <begin position="22"/>
        <end position="223"/>
    </location>
</feature>
<dbReference type="OrthoDB" id="3238762at2759"/>
<dbReference type="GO" id="GO:0030245">
    <property type="term" value="P:cellulose catabolic process"/>
    <property type="evidence" value="ECO:0007669"/>
    <property type="project" value="UniProtKB-UniRule"/>
</dbReference>
<sequence>MACYLLKQLAAWAVLAGGAWAHTHIHNPYIDGQLVDNGKCVRPYMDGFYNPVRGVTGDNILCRSASPGPENTETCNIKAGTNVTIEFHESMDHVSIPIHPTHKGPCIMWISPLAANGAGNVWVKIAEQGYNPETKTWCIDDVNSSGGKWNATIPAELEDGEYLLRGEIIALHQARTPGMVEFYPNCVHLRVTGGGGQPLPPGVSIPSVYKADDPGILFDIYTPYRSYPIPGPPVFKFGTATVPGNGTTTDKVAAGGPPTNTATTDTTPTTSTSDPSSSGGNSNSNPGGSGGNRNGSHRVCSGKKRRRRRKREAARHGEF</sequence>
<evidence type="ECO:0000313" key="7">
    <source>
        <dbReference type="Proteomes" id="UP001140217"/>
    </source>
</evidence>
<dbReference type="Proteomes" id="UP001140217">
    <property type="component" value="Unassembled WGS sequence"/>
</dbReference>
<dbReference type="EC" id="1.14.99.56" evidence="2"/>
<evidence type="ECO:0000256" key="1">
    <source>
        <dbReference type="ARBA" id="ARBA00023157"/>
    </source>
</evidence>
<dbReference type="Pfam" id="PF03443">
    <property type="entry name" value="AA9"/>
    <property type="match status" value="1"/>
</dbReference>
<feature type="signal peptide" evidence="4">
    <location>
        <begin position="1"/>
        <end position="21"/>
    </location>
</feature>
<evidence type="ECO:0000256" key="2">
    <source>
        <dbReference type="RuleBase" id="RU368122"/>
    </source>
</evidence>
<keyword evidence="2" id="KW-0136">Cellulose degradation</keyword>
<dbReference type="GO" id="GO:0030248">
    <property type="term" value="F:cellulose binding"/>
    <property type="evidence" value="ECO:0007669"/>
    <property type="project" value="UniProtKB-UniRule"/>
</dbReference>
<dbReference type="AlphaFoldDB" id="A0A9W8H9G9"/>
<name>A0A9W8H9G9_9FUNG</name>
<dbReference type="GO" id="GO:0008810">
    <property type="term" value="F:cellulase activity"/>
    <property type="evidence" value="ECO:0007669"/>
    <property type="project" value="UniProtKB-UniRule"/>
</dbReference>
<dbReference type="PANTHER" id="PTHR33353">
    <property type="entry name" value="PUTATIVE (AFU_ORTHOLOGUE AFUA_1G12560)-RELATED"/>
    <property type="match status" value="1"/>
</dbReference>
<feature type="region of interest" description="Disordered" evidence="3">
    <location>
        <begin position="240"/>
        <end position="319"/>
    </location>
</feature>
<comment type="domain">
    <text evidence="2">Has a modular structure: an endo-beta-1,4-glucanase catalytic module at the N-terminus, a linker rich in serines and threonines, and a C-terminal carbohydrate-binding module (CBM).</text>
</comment>
<feature type="compositionally biased region" description="Low complexity" evidence="3">
    <location>
        <begin position="255"/>
        <end position="286"/>
    </location>
</feature>
<evidence type="ECO:0000313" key="6">
    <source>
        <dbReference type="EMBL" id="KAJ2777074.1"/>
    </source>
</evidence>
<evidence type="ECO:0000256" key="3">
    <source>
        <dbReference type="SAM" id="MobiDB-lite"/>
    </source>
</evidence>
<dbReference type="InterPro" id="IPR005103">
    <property type="entry name" value="AA9_LPMO"/>
</dbReference>
<organism evidence="6 7">
    <name type="scientific">Coemansia javaensis</name>
    <dbReference type="NCBI Taxonomy" id="2761396"/>
    <lineage>
        <taxon>Eukaryota</taxon>
        <taxon>Fungi</taxon>
        <taxon>Fungi incertae sedis</taxon>
        <taxon>Zoopagomycota</taxon>
        <taxon>Kickxellomycotina</taxon>
        <taxon>Kickxellomycetes</taxon>
        <taxon>Kickxellales</taxon>
        <taxon>Kickxellaceae</taxon>
        <taxon>Coemansia</taxon>
    </lineage>
</organism>
<keyword evidence="7" id="KW-1185">Reference proteome</keyword>
<comment type="caution">
    <text evidence="6">The sequence shown here is derived from an EMBL/GenBank/DDBJ whole genome shotgun (WGS) entry which is preliminary data.</text>
</comment>